<evidence type="ECO:0008006" key="3">
    <source>
        <dbReference type="Google" id="ProtNLM"/>
    </source>
</evidence>
<dbReference type="AlphaFoldDB" id="A0A0P1EYK7"/>
<dbReference type="EMBL" id="CYRX01000024">
    <property type="protein sequence ID" value="CUH60092.1"/>
    <property type="molecule type" value="Genomic_DNA"/>
</dbReference>
<sequence length="449" mass="48411">MAAALVVASCAPVASPLTDAALEAEVAAITLPAMKRFDGALPRPVPMPSNAQLTQDFLDLSFQLESGRVLPVFTRFEGPVTVAVLGDAPDTVATDLDDLLVRLRREAGIDISRAKEGRAASITIEALPRRELQRLVPQAACFVVPNVENWEDYLSKRRARSTDWGTLMARTQAAVFLPSDVSPQEIRDCLHEEIAQALGPLNDLYRLPFSVFNDDNLHTILTSYDMAILRMTYDRRLATGMDVEQVATALPAIVARVNKRGAPVQDQLASDSSEAWKRALNRSLQPGLPARLRASAAARAIDLARAAEWNDTRLGYSLLSFGRAALGVQPESAIAAIVEAAFVFRDAYGEEVHTAHAIVQPAAFALTSGQPDVTLRLVEGALPAAQKGQNAALLSTLLLLRAEALEETGRVSEARAVREEGKAWALYGFGSAAEVRRHVAEVAALRPGV</sequence>
<dbReference type="eggNOG" id="ENOG502Z7V7">
    <property type="taxonomic scope" value="Bacteria"/>
</dbReference>
<dbReference type="STRING" id="266809.PM03_14510"/>
<gene>
    <name evidence="1" type="ORF">THS5294_01381</name>
</gene>
<reference evidence="1 2" key="1">
    <citation type="submission" date="2015-09" db="EMBL/GenBank/DDBJ databases">
        <authorList>
            <consortium name="Swine Surveillance"/>
        </authorList>
    </citation>
    <scope>NUCLEOTIDE SEQUENCE [LARGE SCALE GENOMIC DNA]</scope>
    <source>
        <strain evidence="1 2">CECT 5294</strain>
    </source>
</reference>
<evidence type="ECO:0000313" key="2">
    <source>
        <dbReference type="Proteomes" id="UP000051298"/>
    </source>
</evidence>
<protein>
    <recommendedName>
        <fullName evidence="3">ATP-dependent transcriptional regulator</fullName>
    </recommendedName>
</protein>
<organism evidence="1 2">
    <name type="scientific">Thalassobacter stenotrophicus</name>
    <dbReference type="NCBI Taxonomy" id="266809"/>
    <lineage>
        <taxon>Bacteria</taxon>
        <taxon>Pseudomonadati</taxon>
        <taxon>Pseudomonadota</taxon>
        <taxon>Alphaproteobacteria</taxon>
        <taxon>Rhodobacterales</taxon>
        <taxon>Roseobacteraceae</taxon>
        <taxon>Thalassobacter</taxon>
    </lineage>
</organism>
<proteinExistence type="predicted"/>
<dbReference type="InterPro" id="IPR021323">
    <property type="entry name" value="DUF2927"/>
</dbReference>
<accession>A0A0P1EYK7</accession>
<evidence type="ECO:0000313" key="1">
    <source>
        <dbReference type="EMBL" id="CUH60092.1"/>
    </source>
</evidence>
<dbReference type="Pfam" id="PF11150">
    <property type="entry name" value="DUF2927"/>
    <property type="match status" value="1"/>
</dbReference>
<dbReference type="RefSeq" id="WP_233486427.1">
    <property type="nucleotide sequence ID" value="NZ_CYRX01000024.1"/>
</dbReference>
<name>A0A0P1EYK7_9RHOB</name>
<dbReference type="Proteomes" id="UP000051298">
    <property type="component" value="Unassembled WGS sequence"/>
</dbReference>